<dbReference type="Gene3D" id="3.20.20.70">
    <property type="entry name" value="Aldolase class I"/>
    <property type="match status" value="1"/>
</dbReference>
<dbReference type="InterPro" id="IPR058240">
    <property type="entry name" value="rSAM_sf"/>
</dbReference>
<name>A0A1G2F8R4_9BACT</name>
<dbReference type="SUPFAM" id="SSF102114">
    <property type="entry name" value="Radical SAM enzymes"/>
    <property type="match status" value="1"/>
</dbReference>
<gene>
    <name evidence="1" type="ORF">A2Y98_00155</name>
</gene>
<organism evidence="1 2">
    <name type="scientific">Candidatus Portnoybacteria bacterium RBG_19FT_COMBO_36_7</name>
    <dbReference type="NCBI Taxonomy" id="1801992"/>
    <lineage>
        <taxon>Bacteria</taxon>
        <taxon>Candidatus Portnoyibacteriota</taxon>
    </lineage>
</organism>
<proteinExistence type="predicted"/>
<dbReference type="InterPro" id="IPR013785">
    <property type="entry name" value="Aldolase_TIM"/>
</dbReference>
<protein>
    <submittedName>
        <fullName evidence="1">Uncharacterized protein</fullName>
    </submittedName>
</protein>
<dbReference type="STRING" id="1801992.A2Y98_00155"/>
<accession>A0A1G2F8R4</accession>
<sequence>MDGGIDMNCRTIQALLNNLESIKLRSHFCLTGGGEPLLNEQLPDIAEMLTASPITKRVSLVTSGFQNTEEKERLGKIVNNDKSGKIGVCVSFHKFNKNYIQRLHDTIEFLIGTELIGIDIKVTIGRHDKYLHDELEEVLEKFDFYPLLIDPRDQKRRRMGCFECKIYGDDYYDFLEDSAYLLYCLYANPEREGILRKWHCDKNKIKIILATTQLMQPRGRAKKLPNHAFPYEWLNCPIYFYGGREIDLLIDSNGNIHLYTSCRHPTMIIGTVDDDLKKLLRRKKLFKKDALKFLLCDKRMYDRPNSLCSLCPKIKAEQDAKSNN</sequence>
<dbReference type="EMBL" id="MHMW01000016">
    <property type="protein sequence ID" value="OGZ34267.1"/>
    <property type="molecule type" value="Genomic_DNA"/>
</dbReference>
<comment type="caution">
    <text evidence="1">The sequence shown here is derived from an EMBL/GenBank/DDBJ whole genome shotgun (WGS) entry which is preliminary data.</text>
</comment>
<dbReference type="AlphaFoldDB" id="A0A1G2F8R4"/>
<evidence type="ECO:0000313" key="1">
    <source>
        <dbReference type="EMBL" id="OGZ34267.1"/>
    </source>
</evidence>
<dbReference type="Proteomes" id="UP000179099">
    <property type="component" value="Unassembled WGS sequence"/>
</dbReference>
<evidence type="ECO:0000313" key="2">
    <source>
        <dbReference type="Proteomes" id="UP000179099"/>
    </source>
</evidence>
<reference evidence="1 2" key="1">
    <citation type="journal article" date="2016" name="Nat. Commun.">
        <title>Thousands of microbial genomes shed light on interconnected biogeochemical processes in an aquifer system.</title>
        <authorList>
            <person name="Anantharaman K."/>
            <person name="Brown C.T."/>
            <person name="Hug L.A."/>
            <person name="Sharon I."/>
            <person name="Castelle C.J."/>
            <person name="Probst A.J."/>
            <person name="Thomas B.C."/>
            <person name="Singh A."/>
            <person name="Wilkins M.J."/>
            <person name="Karaoz U."/>
            <person name="Brodie E.L."/>
            <person name="Williams K.H."/>
            <person name="Hubbard S.S."/>
            <person name="Banfield J.F."/>
        </authorList>
    </citation>
    <scope>NUCLEOTIDE SEQUENCE [LARGE SCALE GENOMIC DNA]</scope>
</reference>